<dbReference type="InterPro" id="IPR050723">
    <property type="entry name" value="CFA/CMAS"/>
</dbReference>
<dbReference type="Pfam" id="PF13649">
    <property type="entry name" value="Methyltransf_25"/>
    <property type="match status" value="1"/>
</dbReference>
<dbReference type="eggNOG" id="COG0500">
    <property type="taxonomic scope" value="Bacteria"/>
</dbReference>
<keyword evidence="4" id="KW-0808">Transferase</keyword>
<reference evidence="4 5" key="1">
    <citation type="journal article" date="2011" name="J. Bacteriol.">
        <title>Genome sequence of Chthoniobacter flavus Ellin428, an aerobic heterotrophic soil bacterium.</title>
        <authorList>
            <person name="Kant R."/>
            <person name="van Passel M.W."/>
            <person name="Palva A."/>
            <person name="Lucas S."/>
            <person name="Lapidus A."/>
            <person name="Glavina Del Rio T."/>
            <person name="Dalin E."/>
            <person name="Tice H."/>
            <person name="Bruce D."/>
            <person name="Goodwin L."/>
            <person name="Pitluck S."/>
            <person name="Larimer F.W."/>
            <person name="Land M.L."/>
            <person name="Hauser L."/>
            <person name="Sangwan P."/>
            <person name="de Vos W.M."/>
            <person name="Janssen P.H."/>
            <person name="Smidt H."/>
        </authorList>
    </citation>
    <scope>NUCLEOTIDE SEQUENCE [LARGE SCALE GENOMIC DNA]</scope>
    <source>
        <strain evidence="4 5">Ellin428</strain>
    </source>
</reference>
<dbReference type="InterPro" id="IPR029063">
    <property type="entry name" value="SAM-dependent_MTases_sf"/>
</dbReference>
<dbReference type="Proteomes" id="UP000005824">
    <property type="component" value="Unassembled WGS sequence"/>
</dbReference>
<dbReference type="Gene3D" id="3.40.50.150">
    <property type="entry name" value="Vaccinia Virus protein VP39"/>
    <property type="match status" value="1"/>
</dbReference>
<organism evidence="4 5">
    <name type="scientific">Chthoniobacter flavus Ellin428</name>
    <dbReference type="NCBI Taxonomy" id="497964"/>
    <lineage>
        <taxon>Bacteria</taxon>
        <taxon>Pseudomonadati</taxon>
        <taxon>Verrucomicrobiota</taxon>
        <taxon>Spartobacteria</taxon>
        <taxon>Chthoniobacterales</taxon>
        <taxon>Chthoniobacteraceae</taxon>
        <taxon>Chthoniobacter</taxon>
    </lineage>
</organism>
<feature type="domain" description="Methyltransferase" evidence="2">
    <location>
        <begin position="43"/>
        <end position="139"/>
    </location>
</feature>
<dbReference type="PANTHER" id="PTHR43667">
    <property type="entry name" value="CYCLOPROPANE-FATTY-ACYL-PHOSPHOLIPID SYNTHASE"/>
    <property type="match status" value="1"/>
</dbReference>
<dbReference type="STRING" id="497964.CfE428DRAFT_4880"/>
<dbReference type="SUPFAM" id="SSF53335">
    <property type="entry name" value="S-adenosyl-L-methionine-dependent methyltransferases"/>
    <property type="match status" value="1"/>
</dbReference>
<sequence>MSATSYDAFPYPSSAYPRTHPDRLAVMATLYGIDPAPVERCRVLELGCGDGWNLISMAYGLPGGEFTGIDLASTPIERGIAFCQELGLRNVHLRQLDLLEAGDLGEFDYIIAHGLYSWVPEPVRRKILEVCARSLARNGVALISYNVYPGNHLRELVRGMMHYHAAHFVRPEEKIRQSRALVRFLADSQEPRELYHHLLDQEAKRLENYSDGALFHDDLNPLNQPFYFHEFMAQAAPHGFQFLAEAEVSDNFARHYSPRAEAALAELDPNDLVAHEQYLDFLRCRGFRHTLLCRQDQPRQKEMSPERVMLLRIAGEIRPATADADPRSLTPEIFHGPEGSQIETNDPVLKAALVHLGTLWPECISFSDLLEHAITVSGAPSDPESRSRAAESLAAELLQLLGAAFLEFRAHRLPVVRQPGATPRISALARLQLRVVHFVTSLRQSTVVMDDPLGHALARLLDGSRDRAMLKAELASEAAESGFTVTDEALETSLHKFARAALLEG</sequence>
<name>B4D7G5_9BACT</name>
<dbReference type="InterPro" id="IPR041698">
    <property type="entry name" value="Methyltransf_25"/>
</dbReference>
<proteinExistence type="predicted"/>
<dbReference type="InterPro" id="IPR048976">
    <property type="entry name" value="WHD_PKMT"/>
</dbReference>
<dbReference type="AlphaFoldDB" id="B4D7G5"/>
<feature type="domain" description="PKMT C-terminal winged helix" evidence="3">
    <location>
        <begin position="423"/>
        <end position="489"/>
    </location>
</feature>
<dbReference type="GO" id="GO:0032259">
    <property type="term" value="P:methylation"/>
    <property type="evidence" value="ECO:0007669"/>
    <property type="project" value="UniProtKB-KW"/>
</dbReference>
<protein>
    <submittedName>
        <fullName evidence="4">Methyltransferase type 12</fullName>
    </submittedName>
</protein>
<evidence type="ECO:0000259" key="2">
    <source>
        <dbReference type="Pfam" id="PF13649"/>
    </source>
</evidence>
<dbReference type="Pfam" id="PF10119">
    <property type="entry name" value="MethyTransf_Reg"/>
    <property type="match status" value="1"/>
</dbReference>
<gene>
    <name evidence="4" type="ORF">CfE428DRAFT_4880</name>
</gene>
<dbReference type="eggNOG" id="COG4797">
    <property type="taxonomic scope" value="Bacteria"/>
</dbReference>
<dbReference type="PANTHER" id="PTHR43667:SF2">
    <property type="entry name" value="FATTY ACID C-METHYL TRANSFERASE"/>
    <property type="match status" value="1"/>
</dbReference>
<evidence type="ECO:0000259" key="1">
    <source>
        <dbReference type="Pfam" id="PF10119"/>
    </source>
</evidence>
<feature type="domain" description="Methyltransferase regulatory" evidence="1">
    <location>
        <begin position="212"/>
        <end position="294"/>
    </location>
</feature>
<dbReference type="InterPro" id="IPR018773">
    <property type="entry name" value="MeTrfase_reg_dom_prd"/>
</dbReference>
<comment type="caution">
    <text evidence="4">The sequence shown here is derived from an EMBL/GenBank/DDBJ whole genome shotgun (WGS) entry which is preliminary data.</text>
</comment>
<evidence type="ECO:0000313" key="5">
    <source>
        <dbReference type="Proteomes" id="UP000005824"/>
    </source>
</evidence>
<dbReference type="EMBL" id="ABVL01000018">
    <property type="protein sequence ID" value="EDY17582.1"/>
    <property type="molecule type" value="Genomic_DNA"/>
</dbReference>
<accession>B4D7G5</accession>
<evidence type="ECO:0000259" key="3">
    <source>
        <dbReference type="Pfam" id="PF21782"/>
    </source>
</evidence>
<keyword evidence="4" id="KW-0489">Methyltransferase</keyword>
<evidence type="ECO:0000313" key="4">
    <source>
        <dbReference type="EMBL" id="EDY17582.1"/>
    </source>
</evidence>
<keyword evidence="5" id="KW-1185">Reference proteome</keyword>
<dbReference type="CDD" id="cd02440">
    <property type="entry name" value="AdoMet_MTases"/>
    <property type="match status" value="1"/>
</dbReference>
<dbReference type="InParanoid" id="B4D7G5"/>
<dbReference type="Pfam" id="PF21782">
    <property type="entry name" value="WHD_PKMT"/>
    <property type="match status" value="1"/>
</dbReference>
<dbReference type="RefSeq" id="WP_006982201.1">
    <property type="nucleotide sequence ID" value="NZ_ABVL01000018.1"/>
</dbReference>
<dbReference type="GO" id="GO:0008168">
    <property type="term" value="F:methyltransferase activity"/>
    <property type="evidence" value="ECO:0007669"/>
    <property type="project" value="UniProtKB-KW"/>
</dbReference>